<evidence type="ECO:0000259" key="3">
    <source>
        <dbReference type="Pfam" id="PF18962"/>
    </source>
</evidence>
<feature type="domain" description="SGNH hydrolase-type esterase" evidence="2">
    <location>
        <begin position="34"/>
        <end position="211"/>
    </location>
</feature>
<dbReference type="NCBIfam" id="TIGR04183">
    <property type="entry name" value="Por_Secre_tail"/>
    <property type="match status" value="1"/>
</dbReference>
<reference evidence="4 5" key="1">
    <citation type="submission" date="2018-05" db="EMBL/GenBank/DDBJ databases">
        <title>Marinilabilia rubrum sp. nov., isolated from saltern sediment.</title>
        <authorList>
            <person name="Zhang R."/>
        </authorList>
    </citation>
    <scope>NUCLEOTIDE SEQUENCE [LARGE SCALE GENOMIC DNA]</scope>
    <source>
        <strain evidence="4 5">WTE16</strain>
    </source>
</reference>
<dbReference type="EMBL" id="QEWP01000008">
    <property type="protein sequence ID" value="PWD99256.1"/>
    <property type="molecule type" value="Genomic_DNA"/>
</dbReference>
<proteinExistence type="predicted"/>
<name>A0A2U2B884_9BACT</name>
<dbReference type="InterPro" id="IPR013830">
    <property type="entry name" value="SGNH_hydro"/>
</dbReference>
<dbReference type="SUPFAM" id="SSF52266">
    <property type="entry name" value="SGNH hydrolase"/>
    <property type="match status" value="1"/>
</dbReference>
<feature type="signal peptide" evidence="1">
    <location>
        <begin position="1"/>
        <end position="21"/>
    </location>
</feature>
<dbReference type="Gene3D" id="3.40.50.1110">
    <property type="entry name" value="SGNH hydrolase"/>
    <property type="match status" value="1"/>
</dbReference>
<dbReference type="Pfam" id="PF18962">
    <property type="entry name" value="Por_Secre_tail"/>
    <property type="match status" value="1"/>
</dbReference>
<dbReference type="InterPro" id="IPR036514">
    <property type="entry name" value="SGNH_hydro_sf"/>
</dbReference>
<evidence type="ECO:0000313" key="5">
    <source>
        <dbReference type="Proteomes" id="UP000244956"/>
    </source>
</evidence>
<gene>
    <name evidence="4" type="ORF">DDZ16_11725</name>
</gene>
<keyword evidence="1" id="KW-0732">Signal</keyword>
<accession>A0A2U2B884</accession>
<dbReference type="RefSeq" id="WP_109264656.1">
    <property type="nucleotide sequence ID" value="NZ_QEWP01000008.1"/>
</dbReference>
<feature type="chain" id="PRO_5015768846" evidence="1">
    <location>
        <begin position="22"/>
        <end position="309"/>
    </location>
</feature>
<dbReference type="GO" id="GO:0016788">
    <property type="term" value="F:hydrolase activity, acting on ester bonds"/>
    <property type="evidence" value="ECO:0007669"/>
    <property type="project" value="UniProtKB-ARBA"/>
</dbReference>
<evidence type="ECO:0000256" key="1">
    <source>
        <dbReference type="SAM" id="SignalP"/>
    </source>
</evidence>
<comment type="caution">
    <text evidence="4">The sequence shown here is derived from an EMBL/GenBank/DDBJ whole genome shotgun (WGS) entry which is preliminary data.</text>
</comment>
<sequence length="309" mass="34901">MKRLKYILATMAFFFAGNIFTQTINTNNSLSFLALGDSYTIGESVEERERWPVQLGQALQFRGINVQEVRIIAQTGWRTDNLQDAINAQTFTKEYDLVSLLIGVNNQYQGGSLSAYEVEFEELLQTAIDLAGGDRSKVMVVSIPDYAYTPFGNGSTSISREIDDFNAANREITNEYNIAYHNITPISRRGLEEPNLVADDELHPSGEMYKLWVDQIMEDIVFTDDTFIENQKLKLRLTLNGNHLYLTTGVTTDLKIYNLEGKLILQKRRLSPQQNHEIALSSVNAGLYIVRLESNNNFIASGKILIPGR</sequence>
<dbReference type="Proteomes" id="UP000244956">
    <property type="component" value="Unassembled WGS sequence"/>
</dbReference>
<keyword evidence="5" id="KW-1185">Reference proteome</keyword>
<evidence type="ECO:0000259" key="2">
    <source>
        <dbReference type="Pfam" id="PF13472"/>
    </source>
</evidence>
<dbReference type="CDD" id="cd01832">
    <property type="entry name" value="SGNH_hydrolase_like_1"/>
    <property type="match status" value="1"/>
</dbReference>
<dbReference type="AlphaFoldDB" id="A0A2U2B884"/>
<evidence type="ECO:0000313" key="4">
    <source>
        <dbReference type="EMBL" id="PWD99256.1"/>
    </source>
</evidence>
<dbReference type="Pfam" id="PF13472">
    <property type="entry name" value="Lipase_GDSL_2"/>
    <property type="match status" value="1"/>
</dbReference>
<protein>
    <submittedName>
        <fullName evidence="4">Lysophospholipase</fullName>
    </submittedName>
</protein>
<organism evidence="4 5">
    <name type="scientific">Marinilabilia rubra</name>
    <dbReference type="NCBI Taxonomy" id="2162893"/>
    <lineage>
        <taxon>Bacteria</taxon>
        <taxon>Pseudomonadati</taxon>
        <taxon>Bacteroidota</taxon>
        <taxon>Bacteroidia</taxon>
        <taxon>Marinilabiliales</taxon>
        <taxon>Marinilabiliaceae</taxon>
        <taxon>Marinilabilia</taxon>
    </lineage>
</organism>
<dbReference type="OrthoDB" id="1164780at2"/>
<feature type="domain" description="Secretion system C-terminal sorting" evidence="3">
    <location>
        <begin position="251"/>
        <end position="305"/>
    </location>
</feature>
<dbReference type="InterPro" id="IPR026444">
    <property type="entry name" value="Secre_tail"/>
</dbReference>